<dbReference type="PROSITE" id="PS51462">
    <property type="entry name" value="NUDIX"/>
    <property type="match status" value="1"/>
</dbReference>
<dbReference type="EMBL" id="LT629688">
    <property type="protein sequence ID" value="SDD98611.1"/>
    <property type="molecule type" value="Genomic_DNA"/>
</dbReference>
<dbReference type="PANTHER" id="PTHR43046:SF2">
    <property type="entry name" value="8-OXO-DGTP DIPHOSPHATASE-RELATED"/>
    <property type="match status" value="1"/>
</dbReference>
<dbReference type="AlphaFoldDB" id="A0A1G6Z7V8"/>
<evidence type="ECO:0000256" key="1">
    <source>
        <dbReference type="ARBA" id="ARBA00001946"/>
    </source>
</evidence>
<reference evidence="6 7" key="1">
    <citation type="submission" date="2016-10" db="EMBL/GenBank/DDBJ databases">
        <authorList>
            <person name="de Groot N.N."/>
        </authorList>
    </citation>
    <scope>NUCLEOTIDE SEQUENCE [LARGE SCALE GENOMIC DNA]</scope>
    <source>
        <strain evidence="6 7">MON 2.2</strain>
    </source>
</reference>
<dbReference type="InterPro" id="IPR000086">
    <property type="entry name" value="NUDIX_hydrolase_dom"/>
</dbReference>
<dbReference type="InterPro" id="IPR020084">
    <property type="entry name" value="NUDIX_hydrolase_CS"/>
</dbReference>
<comment type="similarity">
    <text evidence="2 4">Belongs to the Nudix hydrolase family.</text>
</comment>
<evidence type="ECO:0000313" key="6">
    <source>
        <dbReference type="EMBL" id="SDD98611.1"/>
    </source>
</evidence>
<dbReference type="PANTHER" id="PTHR43046">
    <property type="entry name" value="GDP-MANNOSE MANNOSYL HYDROLASE"/>
    <property type="match status" value="1"/>
</dbReference>
<dbReference type="PROSITE" id="PS00893">
    <property type="entry name" value="NUDIX_BOX"/>
    <property type="match status" value="1"/>
</dbReference>
<sequence>MVTPENVLVAAGVLVRQQLGGQVLLQLRSDDGTWGLPGGRLEPGETLERAARRELWEETGLTAGQLRQLDVYSGPEFVVRYPDGYAAYVVGATFETSEFSGRLRADDAGETAGLAWFSEDRLPVQVNPYNRLVLRRAGLQL</sequence>
<dbReference type="OrthoDB" id="9814308at2"/>
<organism evidence="6 7">
    <name type="scientific">Auraticoccus monumenti</name>
    <dbReference type="NCBI Taxonomy" id="675864"/>
    <lineage>
        <taxon>Bacteria</taxon>
        <taxon>Bacillati</taxon>
        <taxon>Actinomycetota</taxon>
        <taxon>Actinomycetes</taxon>
        <taxon>Propionibacteriales</taxon>
        <taxon>Propionibacteriaceae</taxon>
        <taxon>Auraticoccus</taxon>
    </lineage>
</organism>
<evidence type="ECO:0000256" key="3">
    <source>
        <dbReference type="ARBA" id="ARBA00022801"/>
    </source>
</evidence>
<dbReference type="SUPFAM" id="SSF55811">
    <property type="entry name" value="Nudix"/>
    <property type="match status" value="1"/>
</dbReference>
<dbReference type="Gene3D" id="3.90.79.10">
    <property type="entry name" value="Nucleoside Triphosphate Pyrophosphohydrolase"/>
    <property type="match status" value="1"/>
</dbReference>
<dbReference type="PRINTS" id="PR00502">
    <property type="entry name" value="NUDIXFAMILY"/>
</dbReference>
<accession>A0A1G6Z7V8</accession>
<dbReference type="GO" id="GO:0016787">
    <property type="term" value="F:hydrolase activity"/>
    <property type="evidence" value="ECO:0007669"/>
    <property type="project" value="UniProtKB-KW"/>
</dbReference>
<keyword evidence="7" id="KW-1185">Reference proteome</keyword>
<dbReference type="Pfam" id="PF00293">
    <property type="entry name" value="NUDIX"/>
    <property type="match status" value="1"/>
</dbReference>
<protein>
    <submittedName>
        <fullName evidence="6">ADP-ribose pyrophosphatase YjhB, NUDIX family</fullName>
    </submittedName>
</protein>
<gene>
    <name evidence="6" type="ORF">SAMN04489747_2213</name>
</gene>
<proteinExistence type="inferred from homology"/>
<comment type="cofactor">
    <cofactor evidence="1">
        <name>Mg(2+)</name>
        <dbReference type="ChEBI" id="CHEBI:18420"/>
    </cofactor>
</comment>
<evidence type="ECO:0000313" key="7">
    <source>
        <dbReference type="Proteomes" id="UP000198546"/>
    </source>
</evidence>
<keyword evidence="3 4" id="KW-0378">Hydrolase</keyword>
<dbReference type="RefSeq" id="WP_157677078.1">
    <property type="nucleotide sequence ID" value="NZ_LT629688.1"/>
</dbReference>
<dbReference type="InterPro" id="IPR020476">
    <property type="entry name" value="Nudix_hydrolase"/>
</dbReference>
<evidence type="ECO:0000259" key="5">
    <source>
        <dbReference type="PROSITE" id="PS51462"/>
    </source>
</evidence>
<name>A0A1G6Z7V8_9ACTN</name>
<dbReference type="STRING" id="675864.SAMN04489747_2213"/>
<evidence type="ECO:0000256" key="4">
    <source>
        <dbReference type="RuleBase" id="RU003476"/>
    </source>
</evidence>
<evidence type="ECO:0000256" key="2">
    <source>
        <dbReference type="ARBA" id="ARBA00005582"/>
    </source>
</evidence>
<dbReference type="Proteomes" id="UP000198546">
    <property type="component" value="Chromosome i"/>
</dbReference>
<feature type="domain" description="Nudix hydrolase" evidence="5">
    <location>
        <begin position="5"/>
        <end position="139"/>
    </location>
</feature>
<dbReference type="InterPro" id="IPR015797">
    <property type="entry name" value="NUDIX_hydrolase-like_dom_sf"/>
</dbReference>